<comment type="function">
    <text evidence="13">Endonuclease that resolves Holliday junction intermediates in genetic recombination. Cleaves mobile four-strand junctions by introducing symmetrical nicks in paired strands. Promotes annealing of linear ssDNA with homologous dsDNA. Required for DNA repair, homologous recombination and chromosome segregation.</text>
</comment>
<dbReference type="STRING" id="1379.HMPREF3186_00393"/>
<dbReference type="GO" id="GO:0006310">
    <property type="term" value="P:DNA recombination"/>
    <property type="evidence" value="ECO:0007669"/>
    <property type="project" value="UniProtKB-UniRule"/>
</dbReference>
<dbReference type="GO" id="GO:0005737">
    <property type="term" value="C:cytoplasm"/>
    <property type="evidence" value="ECO:0007669"/>
    <property type="project" value="UniProtKB-SubCell"/>
</dbReference>
<keyword evidence="6 13" id="KW-0227">DNA damage</keyword>
<evidence type="ECO:0000256" key="9">
    <source>
        <dbReference type="ARBA" id="ARBA00023172"/>
    </source>
</evidence>
<dbReference type="PIRSF" id="PIRSF037785">
    <property type="entry name" value="RecU"/>
    <property type="match status" value="1"/>
</dbReference>
<keyword evidence="5 13" id="KW-0255">Endonuclease</keyword>
<dbReference type="GO" id="GO:0007059">
    <property type="term" value="P:chromosome segregation"/>
    <property type="evidence" value="ECO:0007669"/>
    <property type="project" value="UniProtKB-UniRule"/>
</dbReference>
<evidence type="ECO:0000313" key="16">
    <source>
        <dbReference type="Proteomes" id="UP000070355"/>
    </source>
</evidence>
<gene>
    <name evidence="13" type="primary">recU</name>
    <name evidence="15" type="ORF">HMPREF3186_00393</name>
</gene>
<dbReference type="GO" id="GO:0003676">
    <property type="term" value="F:nucleic acid binding"/>
    <property type="evidence" value="ECO:0007669"/>
    <property type="project" value="InterPro"/>
</dbReference>
<keyword evidence="7 13" id="KW-0378">Hydrolase</keyword>
<dbReference type="InterPro" id="IPR004612">
    <property type="entry name" value="Resolv_RecU"/>
</dbReference>
<feature type="binding site" evidence="13">
    <location>
        <position position="113"/>
    </location>
    <ligand>
        <name>Mg(2+)</name>
        <dbReference type="ChEBI" id="CHEBI:18420"/>
    </ligand>
</feature>
<dbReference type="Gene3D" id="3.40.1350.10">
    <property type="match status" value="1"/>
</dbReference>
<keyword evidence="4 13" id="KW-0479">Metal-binding</keyword>
<dbReference type="CDD" id="cd22354">
    <property type="entry name" value="RecU-like"/>
    <property type="match status" value="1"/>
</dbReference>
<evidence type="ECO:0000256" key="6">
    <source>
        <dbReference type="ARBA" id="ARBA00022763"/>
    </source>
</evidence>
<dbReference type="InterPro" id="IPR011335">
    <property type="entry name" value="Restrct_endonuc-II-like"/>
</dbReference>
<dbReference type="GO" id="GO:0008821">
    <property type="term" value="F:crossover junction DNA endonuclease activity"/>
    <property type="evidence" value="ECO:0007669"/>
    <property type="project" value="UniProtKB-EC"/>
</dbReference>
<evidence type="ECO:0000256" key="12">
    <source>
        <dbReference type="ARBA" id="ARBA00029523"/>
    </source>
</evidence>
<keyword evidence="10 13" id="KW-0234">DNA repair</keyword>
<evidence type="ECO:0000256" key="1">
    <source>
        <dbReference type="ARBA" id="ARBA00004496"/>
    </source>
</evidence>
<feature type="binding site" evidence="13">
    <location>
        <position position="79"/>
    </location>
    <ligand>
        <name>Mg(2+)</name>
        <dbReference type="ChEBI" id="CHEBI:18420"/>
    </ligand>
</feature>
<keyword evidence="2 13" id="KW-0963">Cytoplasm</keyword>
<dbReference type="GO" id="GO:0006281">
    <property type="term" value="P:DNA repair"/>
    <property type="evidence" value="ECO:0007669"/>
    <property type="project" value="UniProtKB-UniRule"/>
</dbReference>
<evidence type="ECO:0000256" key="13">
    <source>
        <dbReference type="HAMAP-Rule" id="MF_00130"/>
    </source>
</evidence>
<reference evidence="16" key="1">
    <citation type="submission" date="2016-01" db="EMBL/GenBank/DDBJ databases">
        <authorList>
            <person name="Mitreva M."/>
            <person name="Pepin K.H."/>
            <person name="Mihindukulasuriya K.A."/>
            <person name="Fulton R."/>
            <person name="Fronick C."/>
            <person name="O'Laughlin M."/>
            <person name="Miner T."/>
            <person name="Herter B."/>
            <person name="Rosa B.A."/>
            <person name="Cordes M."/>
            <person name="Tomlinson C."/>
            <person name="Wollam A."/>
            <person name="Palsikar V.B."/>
            <person name="Mardis E.R."/>
            <person name="Wilson R.K."/>
        </authorList>
    </citation>
    <scope>NUCLEOTIDE SEQUENCE [LARGE SCALE GENOMIC DNA]</scope>
    <source>
        <strain evidence="16">DNF01167</strain>
    </source>
</reference>
<organism evidence="15 16">
    <name type="scientific">Gemella haemolysans</name>
    <dbReference type="NCBI Taxonomy" id="1379"/>
    <lineage>
        <taxon>Bacteria</taxon>
        <taxon>Bacillati</taxon>
        <taxon>Bacillota</taxon>
        <taxon>Bacilli</taxon>
        <taxon>Bacillales</taxon>
        <taxon>Gemellaceae</taxon>
        <taxon>Gemella</taxon>
    </lineage>
</organism>
<evidence type="ECO:0000256" key="11">
    <source>
        <dbReference type="ARBA" id="ARBA00023447"/>
    </source>
</evidence>
<comment type="catalytic activity">
    <reaction evidence="13">
        <text>Endonucleolytic cleavage at a junction such as a reciprocal single-stranded crossover between two homologous DNA duplexes (Holliday junction).</text>
        <dbReference type="EC" id="3.1.21.10"/>
    </reaction>
</comment>
<dbReference type="Proteomes" id="UP000070355">
    <property type="component" value="Unassembled WGS sequence"/>
</dbReference>
<evidence type="ECO:0000313" key="15">
    <source>
        <dbReference type="EMBL" id="KXB62448.1"/>
    </source>
</evidence>
<dbReference type="GO" id="GO:0000287">
    <property type="term" value="F:magnesium ion binding"/>
    <property type="evidence" value="ECO:0007669"/>
    <property type="project" value="UniProtKB-UniRule"/>
</dbReference>
<dbReference type="NCBIfam" id="NF002584">
    <property type="entry name" value="PRK02234.1-5"/>
    <property type="match status" value="1"/>
</dbReference>
<evidence type="ECO:0000256" key="4">
    <source>
        <dbReference type="ARBA" id="ARBA00022723"/>
    </source>
</evidence>
<protein>
    <recommendedName>
        <fullName evidence="12 13">Holliday junction resolvase RecU</fullName>
        <ecNumber evidence="13 14">3.1.21.10</ecNumber>
    </recommendedName>
    <alternativeName>
        <fullName evidence="13">Recombination protein U homolog</fullName>
    </alternativeName>
</protein>
<dbReference type="Pfam" id="PF03838">
    <property type="entry name" value="RecU"/>
    <property type="match status" value="1"/>
</dbReference>
<feature type="binding site" evidence="13">
    <location>
        <position position="94"/>
    </location>
    <ligand>
        <name>Mg(2+)</name>
        <dbReference type="ChEBI" id="CHEBI:18420"/>
    </ligand>
</feature>
<evidence type="ECO:0000256" key="2">
    <source>
        <dbReference type="ARBA" id="ARBA00022490"/>
    </source>
</evidence>
<accession>A0A134A463</accession>
<dbReference type="NCBIfam" id="NF002581">
    <property type="entry name" value="PRK02234.1-2"/>
    <property type="match status" value="1"/>
</dbReference>
<evidence type="ECO:0000256" key="3">
    <source>
        <dbReference type="ARBA" id="ARBA00022722"/>
    </source>
</evidence>
<dbReference type="HAMAP" id="MF_00130">
    <property type="entry name" value="RecU"/>
    <property type="match status" value="1"/>
</dbReference>
<comment type="cofactor">
    <cofactor evidence="13">
        <name>Mg(2+)</name>
        <dbReference type="ChEBI" id="CHEBI:18420"/>
    </cofactor>
    <text evidence="13">Binds 1 Mg(2+) ion per subunit.</text>
</comment>
<feature type="site" description="Transition state stabilizer" evidence="13">
    <location>
        <position position="96"/>
    </location>
</feature>
<dbReference type="NCBIfam" id="TIGR00648">
    <property type="entry name" value="recU"/>
    <property type="match status" value="1"/>
</dbReference>
<evidence type="ECO:0000256" key="10">
    <source>
        <dbReference type="ARBA" id="ARBA00023204"/>
    </source>
</evidence>
<dbReference type="EC" id="3.1.21.10" evidence="13 14"/>
<comment type="caution">
    <text evidence="15">The sequence shown here is derived from an EMBL/GenBank/DDBJ whole genome shotgun (WGS) entry which is preliminary data.</text>
</comment>
<keyword evidence="3 13" id="KW-0540">Nuclease</keyword>
<evidence type="ECO:0000256" key="7">
    <source>
        <dbReference type="ARBA" id="ARBA00022801"/>
    </source>
</evidence>
<name>A0A134A463_9BACL</name>
<evidence type="ECO:0000256" key="8">
    <source>
        <dbReference type="ARBA" id="ARBA00022842"/>
    </source>
</evidence>
<dbReference type="AlphaFoldDB" id="A0A134A463"/>
<keyword evidence="8 13" id="KW-0460">Magnesium</keyword>
<dbReference type="PATRIC" id="fig|1379.3.peg.390"/>
<dbReference type="InterPro" id="IPR011856">
    <property type="entry name" value="tRNA_endonuc-like_dom_sf"/>
</dbReference>
<dbReference type="EMBL" id="LSDC01000022">
    <property type="protein sequence ID" value="KXB62448.1"/>
    <property type="molecule type" value="Genomic_DNA"/>
</dbReference>
<evidence type="ECO:0000256" key="5">
    <source>
        <dbReference type="ARBA" id="ARBA00022759"/>
    </source>
</evidence>
<dbReference type="SUPFAM" id="SSF52980">
    <property type="entry name" value="Restriction endonuclease-like"/>
    <property type="match status" value="1"/>
</dbReference>
<keyword evidence="9 13" id="KW-0233">DNA recombination</keyword>
<comment type="subcellular location">
    <subcellularLocation>
        <location evidence="1 13">Cytoplasm</location>
    </subcellularLocation>
</comment>
<feature type="binding site" evidence="13">
    <location>
        <position position="81"/>
    </location>
    <ligand>
        <name>Mg(2+)</name>
        <dbReference type="ChEBI" id="CHEBI:18420"/>
    </ligand>
</feature>
<sequence>MEGYMFNYPNRKSNYIQKTKYSNRGMELEEDINFANKYYLNNDIAVIHKKPIPIQIVEVNYPNRASAMITKAFYKIPSTTDYNGLWNGKYIDFEAKETNSATSFSLNNIHEHQIEHMKKILIHGGITFIIVRFKKIDKTFILPFKKFIFFYNRAKNGGRKSIKLSEFEETAFELSFNYKIRLDYITIIKNNESEF</sequence>
<proteinExistence type="inferred from homology"/>
<comment type="similarity">
    <text evidence="11 13">Belongs to the RecU family.</text>
</comment>
<evidence type="ECO:0000256" key="14">
    <source>
        <dbReference type="NCBIfam" id="TIGR00648"/>
    </source>
</evidence>